<accession>A0A517MG78</accession>
<proteinExistence type="predicted"/>
<keyword evidence="2" id="KW-1185">Reference proteome</keyword>
<evidence type="ECO:0000313" key="2">
    <source>
        <dbReference type="Proteomes" id="UP000320672"/>
    </source>
</evidence>
<gene>
    <name evidence="1" type="ORF">FF011L_26640</name>
</gene>
<sequence length="425" mass="46958">MISKTFSGLLLGILIVAFQVFGDGASAREPQDQSTAGQSAQDSALPADWILAAEASSGLYFLGLNRTDGIQANAVNSLRGSFKPGKPKLNRAYKEIFNVAGEHFKAIESLDSTEEENVWKAKMEVLELLSDSSDTQVLQSFVNAAQSATNLGLAIIEVNKARKELTKVWRERVLPAIQHFSGSESESPLIDVNVGFLRRSVWGMTKNVSGKDLNNVTLNLQIVQSNKYQLPERVYFIRSWRAGETIYLNPFTGHVILTPDSDAKPMNNAVVHFNVWSDEGSNSNQPAKIVAGYGVRDPFVNKLVRPNQKFVSVSDDEILVLSLTRVGPTRNGTRAIRATMQVTSLKNKKKSTTTLQGAWTENRKSMNGAHPDTVYFTLVGPSSNNARRKNPRTFSPRQNATTFRWTSDGCKINWNGRSHVFVPVP</sequence>
<dbReference type="Proteomes" id="UP000320672">
    <property type="component" value="Chromosome"/>
</dbReference>
<dbReference type="EMBL" id="CP036262">
    <property type="protein sequence ID" value="QDS93888.1"/>
    <property type="molecule type" value="Genomic_DNA"/>
</dbReference>
<protein>
    <submittedName>
        <fullName evidence="1">Uncharacterized protein</fullName>
    </submittedName>
</protein>
<dbReference type="KEGG" id="rml:FF011L_26640"/>
<dbReference type="RefSeq" id="WP_145351979.1">
    <property type="nucleotide sequence ID" value="NZ_CP036262.1"/>
</dbReference>
<name>A0A517MG78_9BACT</name>
<reference evidence="1 2" key="1">
    <citation type="submission" date="2019-02" db="EMBL/GenBank/DDBJ databases">
        <title>Deep-cultivation of Planctomycetes and their phenomic and genomic characterization uncovers novel biology.</title>
        <authorList>
            <person name="Wiegand S."/>
            <person name="Jogler M."/>
            <person name="Boedeker C."/>
            <person name="Pinto D."/>
            <person name="Vollmers J."/>
            <person name="Rivas-Marin E."/>
            <person name="Kohn T."/>
            <person name="Peeters S.H."/>
            <person name="Heuer A."/>
            <person name="Rast P."/>
            <person name="Oberbeckmann S."/>
            <person name="Bunk B."/>
            <person name="Jeske O."/>
            <person name="Meyerdierks A."/>
            <person name="Storesund J.E."/>
            <person name="Kallscheuer N."/>
            <person name="Luecker S."/>
            <person name="Lage O.M."/>
            <person name="Pohl T."/>
            <person name="Merkel B.J."/>
            <person name="Hornburger P."/>
            <person name="Mueller R.-W."/>
            <person name="Bruemmer F."/>
            <person name="Labrenz M."/>
            <person name="Spormann A.M."/>
            <person name="Op den Camp H."/>
            <person name="Overmann J."/>
            <person name="Amann R."/>
            <person name="Jetten M.S.M."/>
            <person name="Mascher T."/>
            <person name="Medema M.H."/>
            <person name="Devos D.P."/>
            <person name="Kaster A.-K."/>
            <person name="Ovreas L."/>
            <person name="Rohde M."/>
            <person name="Galperin M.Y."/>
            <person name="Jogler C."/>
        </authorList>
    </citation>
    <scope>NUCLEOTIDE SEQUENCE [LARGE SCALE GENOMIC DNA]</scope>
    <source>
        <strain evidence="1 2">FF011L</strain>
    </source>
</reference>
<evidence type="ECO:0000313" key="1">
    <source>
        <dbReference type="EMBL" id="QDS93888.1"/>
    </source>
</evidence>
<organism evidence="1 2">
    <name type="scientific">Roseimaritima multifibrata</name>
    <dbReference type="NCBI Taxonomy" id="1930274"/>
    <lineage>
        <taxon>Bacteria</taxon>
        <taxon>Pseudomonadati</taxon>
        <taxon>Planctomycetota</taxon>
        <taxon>Planctomycetia</taxon>
        <taxon>Pirellulales</taxon>
        <taxon>Pirellulaceae</taxon>
        <taxon>Roseimaritima</taxon>
    </lineage>
</organism>
<dbReference type="AlphaFoldDB" id="A0A517MG78"/>